<evidence type="ECO:0000313" key="6">
    <source>
        <dbReference type="Proteomes" id="UP001408789"/>
    </source>
</evidence>
<dbReference type="InterPro" id="IPR046350">
    <property type="entry name" value="Cystatin_sf"/>
</dbReference>
<name>A0AAP0GUH5_9ASTR</name>
<dbReference type="GO" id="GO:0004869">
    <property type="term" value="F:cysteine-type endopeptidase inhibitor activity"/>
    <property type="evidence" value="ECO:0007669"/>
    <property type="project" value="UniProtKB-KW"/>
</dbReference>
<dbReference type="EMBL" id="JBCNJP010000019">
    <property type="protein sequence ID" value="KAK9061062.1"/>
    <property type="molecule type" value="Genomic_DNA"/>
</dbReference>
<dbReference type="PROSITE" id="PS00287">
    <property type="entry name" value="CYSTATIN"/>
    <property type="match status" value="1"/>
</dbReference>
<organism evidence="5 6">
    <name type="scientific">Deinandra increscens subsp. villosa</name>
    <dbReference type="NCBI Taxonomy" id="3103831"/>
    <lineage>
        <taxon>Eukaryota</taxon>
        <taxon>Viridiplantae</taxon>
        <taxon>Streptophyta</taxon>
        <taxon>Embryophyta</taxon>
        <taxon>Tracheophyta</taxon>
        <taxon>Spermatophyta</taxon>
        <taxon>Magnoliopsida</taxon>
        <taxon>eudicotyledons</taxon>
        <taxon>Gunneridae</taxon>
        <taxon>Pentapetalae</taxon>
        <taxon>asterids</taxon>
        <taxon>campanulids</taxon>
        <taxon>Asterales</taxon>
        <taxon>Asteraceae</taxon>
        <taxon>Asteroideae</taxon>
        <taxon>Heliantheae alliance</taxon>
        <taxon>Madieae</taxon>
        <taxon>Madiinae</taxon>
        <taxon>Deinandra</taxon>
    </lineage>
</organism>
<dbReference type="SMART" id="SM00043">
    <property type="entry name" value="CY"/>
    <property type="match status" value="1"/>
</dbReference>
<evidence type="ECO:0000256" key="3">
    <source>
        <dbReference type="RuleBase" id="RU362130"/>
    </source>
</evidence>
<evidence type="ECO:0000313" key="5">
    <source>
        <dbReference type="EMBL" id="KAK9061062.1"/>
    </source>
</evidence>
<dbReference type="Proteomes" id="UP001408789">
    <property type="component" value="Unassembled WGS sequence"/>
</dbReference>
<comment type="similarity">
    <text evidence="3">Belongs to the cystatin family. Phytocystatin subfamily.</text>
</comment>
<evidence type="ECO:0000256" key="2">
    <source>
        <dbReference type="ARBA" id="ARBA00022704"/>
    </source>
</evidence>
<accession>A0AAP0GUH5</accession>
<feature type="domain" description="Cystatin" evidence="4">
    <location>
        <begin position="2"/>
        <end position="90"/>
    </location>
</feature>
<dbReference type="AlphaFoldDB" id="A0AAP0GUH5"/>
<dbReference type="InterPro" id="IPR027214">
    <property type="entry name" value="Cystatin"/>
</dbReference>
<evidence type="ECO:0000259" key="4">
    <source>
        <dbReference type="SMART" id="SM00043"/>
    </source>
</evidence>
<keyword evidence="2 3" id="KW-0789">Thiol protease inhibitor</keyword>
<dbReference type="PANTHER" id="PTHR11413">
    <property type="entry name" value="CYSTATIN FAMILY MEMBER"/>
    <property type="match status" value="1"/>
</dbReference>
<keyword evidence="1 3" id="KW-0646">Protease inhibitor</keyword>
<dbReference type="SUPFAM" id="SSF54403">
    <property type="entry name" value="Cystatin/monellin"/>
    <property type="match status" value="1"/>
</dbReference>
<dbReference type="CDD" id="cd00042">
    <property type="entry name" value="CY"/>
    <property type="match status" value="1"/>
</dbReference>
<reference evidence="5 6" key="1">
    <citation type="submission" date="2024-04" db="EMBL/GenBank/DDBJ databases">
        <title>The reference genome of an endangered Asteraceae, Deinandra increscens subsp. villosa, native to the Central Coast of California.</title>
        <authorList>
            <person name="Guilliams M."/>
            <person name="Hasenstab-Lehman K."/>
            <person name="Meyer R."/>
            <person name="Mcevoy S."/>
        </authorList>
    </citation>
    <scope>NUCLEOTIDE SEQUENCE [LARGE SCALE GENOMIC DNA]</scope>
    <source>
        <tissue evidence="5">Leaf</tissue>
    </source>
</reference>
<dbReference type="InterPro" id="IPR018073">
    <property type="entry name" value="Prot_inh_cystat_CS"/>
</dbReference>
<dbReference type="InterPro" id="IPR000010">
    <property type="entry name" value="Cystatin_dom"/>
</dbReference>
<protein>
    <recommendedName>
        <fullName evidence="3">Cysteine proteinase inhibitor</fullName>
    </recommendedName>
</protein>
<gene>
    <name evidence="5" type="ORF">SSX86_018242</name>
</gene>
<comment type="caution">
    <text evidence="5">The sequence shown here is derived from an EMBL/GenBank/DDBJ whole genome shotgun (WGS) entry which is preliminary data.</text>
</comment>
<evidence type="ECO:0000256" key="1">
    <source>
        <dbReference type="ARBA" id="ARBA00022690"/>
    </source>
</evidence>
<proteinExistence type="inferred from homology"/>
<dbReference type="Gene3D" id="3.10.450.10">
    <property type="match status" value="1"/>
</dbReference>
<sequence>MAVVGGVTEGVENSADIETFAKFAIDEHNKKENATLEFVKVIETKQQVVQGTMYYITLEVNEGGDKKTYEAKVWVKPWEDFKELQEFKLV</sequence>
<dbReference type="Pfam" id="PF16845">
    <property type="entry name" value="SQAPI"/>
    <property type="match status" value="1"/>
</dbReference>
<keyword evidence="6" id="KW-1185">Reference proteome</keyword>
<dbReference type="PANTHER" id="PTHR11413:SF116">
    <property type="entry name" value="MULTICYSTATIN"/>
    <property type="match status" value="1"/>
</dbReference>